<sequence length="71" mass="8216">MTRCVQPNAPWVKCCICKKRIKTCERKKPVGKLNDYTCPAHGKGCQLQNGKWVCSFKHWEVAIKKYYGQVV</sequence>
<proteinExistence type="predicted"/>
<dbReference type="AlphaFoldDB" id="A0A0G1MPQ9"/>
<dbReference type="Proteomes" id="UP000034032">
    <property type="component" value="Unassembled WGS sequence"/>
</dbReference>
<organism evidence="1 2">
    <name type="scientific">Candidatus Yanofskybacteria bacterium GW2011_GWA2_44_9</name>
    <dbReference type="NCBI Taxonomy" id="1619025"/>
    <lineage>
        <taxon>Bacteria</taxon>
        <taxon>Candidatus Yanofskyibacteriota</taxon>
    </lineage>
</organism>
<comment type="caution">
    <text evidence="1">The sequence shown here is derived from an EMBL/GenBank/DDBJ whole genome shotgun (WGS) entry which is preliminary data.</text>
</comment>
<dbReference type="EMBL" id="LCJR01000001">
    <property type="protein sequence ID" value="KKT82797.1"/>
    <property type="molecule type" value="Genomic_DNA"/>
</dbReference>
<accession>A0A0G1MPQ9</accession>
<evidence type="ECO:0000313" key="2">
    <source>
        <dbReference type="Proteomes" id="UP000034032"/>
    </source>
</evidence>
<protein>
    <submittedName>
        <fullName evidence="1">Uncharacterized protein</fullName>
    </submittedName>
</protein>
<gene>
    <name evidence="1" type="ORF">UW79_C0001G0053</name>
</gene>
<reference evidence="1 2" key="1">
    <citation type="journal article" date="2015" name="Nature">
        <title>rRNA introns, odd ribosomes, and small enigmatic genomes across a large radiation of phyla.</title>
        <authorList>
            <person name="Brown C.T."/>
            <person name="Hug L.A."/>
            <person name="Thomas B.C."/>
            <person name="Sharon I."/>
            <person name="Castelle C.J."/>
            <person name="Singh A."/>
            <person name="Wilkins M.J."/>
            <person name="Williams K.H."/>
            <person name="Banfield J.F."/>
        </authorList>
    </citation>
    <scope>NUCLEOTIDE SEQUENCE [LARGE SCALE GENOMIC DNA]</scope>
</reference>
<name>A0A0G1MPQ9_9BACT</name>
<evidence type="ECO:0000313" key="1">
    <source>
        <dbReference type="EMBL" id="KKT82797.1"/>
    </source>
</evidence>